<proteinExistence type="predicted"/>
<accession>A0A397P9V7</accession>
<protein>
    <submittedName>
        <fullName evidence="3">Outer membrane transport energization protein TonB</fullName>
    </submittedName>
</protein>
<feature type="region of interest" description="Disordered" evidence="1">
    <location>
        <begin position="57"/>
        <end position="106"/>
    </location>
</feature>
<feature type="compositionally biased region" description="Low complexity" evidence="1">
    <location>
        <begin position="91"/>
        <end position="105"/>
    </location>
</feature>
<keyword evidence="2" id="KW-0472">Membrane</keyword>
<dbReference type="RefSeq" id="WP_119034557.1">
    <property type="nucleotide sequence ID" value="NZ_QXDC01000002.1"/>
</dbReference>
<evidence type="ECO:0000256" key="2">
    <source>
        <dbReference type="SAM" id="Phobius"/>
    </source>
</evidence>
<evidence type="ECO:0000313" key="3">
    <source>
        <dbReference type="EMBL" id="RIA46330.1"/>
    </source>
</evidence>
<dbReference type="AlphaFoldDB" id="A0A397P9V7"/>
<keyword evidence="4" id="KW-1185">Reference proteome</keyword>
<dbReference type="Proteomes" id="UP000266568">
    <property type="component" value="Unassembled WGS sequence"/>
</dbReference>
<dbReference type="EMBL" id="QXDC01000002">
    <property type="protein sequence ID" value="RIA46330.1"/>
    <property type="molecule type" value="Genomic_DNA"/>
</dbReference>
<feature type="compositionally biased region" description="Pro residues" evidence="1">
    <location>
        <begin position="61"/>
        <end position="73"/>
    </location>
</feature>
<evidence type="ECO:0000313" key="4">
    <source>
        <dbReference type="Proteomes" id="UP000266568"/>
    </source>
</evidence>
<evidence type="ECO:0000256" key="1">
    <source>
        <dbReference type="SAM" id="MobiDB-lite"/>
    </source>
</evidence>
<organism evidence="3 4">
    <name type="scientific">Hephaestia caeni</name>
    <dbReference type="NCBI Taxonomy" id="645617"/>
    <lineage>
        <taxon>Bacteria</taxon>
        <taxon>Pseudomonadati</taxon>
        <taxon>Pseudomonadota</taxon>
        <taxon>Alphaproteobacteria</taxon>
        <taxon>Sphingomonadales</taxon>
        <taxon>Sphingomonadaceae</taxon>
        <taxon>Hephaestia</taxon>
    </lineage>
</organism>
<gene>
    <name evidence="3" type="ORF">DFR49_0869</name>
</gene>
<sequence>MATQMFDPFEVERTNPVKAAMPWVLGGLLLAALVWFIYTQMTASGVGITVAAPSQQQVDLLPPPPPPPPPPPEPQEKPPEPTEQPQPTPAEAPVSPQPQQAAAVSINAPAQAGADAYNIASGTGGGIGKPGGSGTCLGNNCGPAGGGGMSAGLYGRYLKSALQERVQDDPRMSRLVFSADYSLTVTADGRVTGVRFQGARGGSDADMEKLTALLSQMRGLDPPPPSMVFPQNITVRGRKSSF</sequence>
<comment type="caution">
    <text evidence="3">The sequence shown here is derived from an EMBL/GenBank/DDBJ whole genome shotgun (WGS) entry which is preliminary data.</text>
</comment>
<name>A0A397P9V7_9SPHN</name>
<feature type="transmembrane region" description="Helical" evidence="2">
    <location>
        <begin position="20"/>
        <end position="38"/>
    </location>
</feature>
<feature type="compositionally biased region" description="Pro residues" evidence="1">
    <location>
        <begin position="81"/>
        <end position="90"/>
    </location>
</feature>
<keyword evidence="2" id="KW-1133">Transmembrane helix</keyword>
<keyword evidence="2" id="KW-0812">Transmembrane</keyword>
<reference evidence="3 4" key="1">
    <citation type="submission" date="2018-08" db="EMBL/GenBank/DDBJ databases">
        <title>Genomic Encyclopedia of Type Strains, Phase IV (KMG-IV): sequencing the most valuable type-strain genomes for metagenomic binning, comparative biology and taxonomic classification.</title>
        <authorList>
            <person name="Goeker M."/>
        </authorList>
    </citation>
    <scope>NUCLEOTIDE SEQUENCE [LARGE SCALE GENOMIC DNA]</scope>
    <source>
        <strain evidence="3 4">DSM 25527</strain>
    </source>
</reference>